<name>A0A6J5ZKV2_9ZZZZ</name>
<gene>
    <name evidence="1" type="ORF">UFOPK3775_00952</name>
</gene>
<organism evidence="1">
    <name type="scientific">freshwater metagenome</name>
    <dbReference type="NCBI Taxonomy" id="449393"/>
    <lineage>
        <taxon>unclassified sequences</taxon>
        <taxon>metagenomes</taxon>
        <taxon>ecological metagenomes</taxon>
    </lineage>
</organism>
<dbReference type="AlphaFoldDB" id="A0A6J5ZKV2"/>
<dbReference type="EMBL" id="CAESAK010000136">
    <property type="protein sequence ID" value="CAB4341527.1"/>
    <property type="molecule type" value="Genomic_DNA"/>
</dbReference>
<reference evidence="1" key="1">
    <citation type="submission" date="2020-05" db="EMBL/GenBank/DDBJ databases">
        <authorList>
            <person name="Chiriac C."/>
            <person name="Salcher M."/>
            <person name="Ghai R."/>
            <person name="Kavagutti S V."/>
        </authorList>
    </citation>
    <scope>NUCLEOTIDE SEQUENCE</scope>
</reference>
<evidence type="ECO:0000313" key="1">
    <source>
        <dbReference type="EMBL" id="CAB4341527.1"/>
    </source>
</evidence>
<sequence length="120" mass="14035">MKFKSITRSHDIKEELLDHELELVNLAINSRKSHLRSIDELDRREAAPKQRKKCTTNKRPFRDKKEADRVLHFIMNNRREAVETGGHYRFIQYRSYLCPCGAYHHSSKPELSAIGVSDVA</sequence>
<accession>A0A6J5ZKV2</accession>
<protein>
    <submittedName>
        <fullName evidence="1">Unannotated protein</fullName>
    </submittedName>
</protein>
<proteinExistence type="predicted"/>